<dbReference type="Proteomes" id="UP000178943">
    <property type="component" value="Unassembled WGS sequence"/>
</dbReference>
<evidence type="ECO:0000256" key="1">
    <source>
        <dbReference type="SAM" id="Phobius"/>
    </source>
</evidence>
<name>A0A1F5V591_9BACT</name>
<dbReference type="Pfam" id="PF06210">
    <property type="entry name" value="DUF1003"/>
    <property type="match status" value="1"/>
</dbReference>
<evidence type="ECO:0008006" key="4">
    <source>
        <dbReference type="Google" id="ProtNLM"/>
    </source>
</evidence>
<gene>
    <name evidence="2" type="ORF">A2Y62_07970</name>
</gene>
<dbReference type="STRING" id="1817863.A2Y62_07970"/>
<proteinExistence type="predicted"/>
<feature type="transmembrane region" description="Helical" evidence="1">
    <location>
        <begin position="149"/>
        <end position="171"/>
    </location>
</feature>
<dbReference type="PANTHER" id="PTHR41386:SF1">
    <property type="entry name" value="MEMBRANE PROTEIN"/>
    <property type="match status" value="1"/>
</dbReference>
<evidence type="ECO:0000313" key="3">
    <source>
        <dbReference type="Proteomes" id="UP000178943"/>
    </source>
</evidence>
<dbReference type="AlphaFoldDB" id="A0A1F5V591"/>
<keyword evidence="1" id="KW-0472">Membrane</keyword>
<comment type="caution">
    <text evidence="2">The sequence shown here is derived from an EMBL/GenBank/DDBJ whole genome shotgun (WGS) entry which is preliminary data.</text>
</comment>
<dbReference type="PANTHER" id="PTHR41386">
    <property type="entry name" value="INTEGRAL MEMBRANE PROTEIN-RELATED"/>
    <property type="match status" value="1"/>
</dbReference>
<keyword evidence="1" id="KW-0812">Transmembrane</keyword>
<reference evidence="2 3" key="1">
    <citation type="journal article" date="2016" name="Nat. Commun.">
        <title>Thousands of microbial genomes shed light on interconnected biogeochemical processes in an aquifer system.</title>
        <authorList>
            <person name="Anantharaman K."/>
            <person name="Brown C.T."/>
            <person name="Hug L.A."/>
            <person name="Sharon I."/>
            <person name="Castelle C.J."/>
            <person name="Probst A.J."/>
            <person name="Thomas B.C."/>
            <person name="Singh A."/>
            <person name="Wilkins M.J."/>
            <person name="Karaoz U."/>
            <person name="Brodie E.L."/>
            <person name="Williams K.H."/>
            <person name="Hubbard S.S."/>
            <person name="Banfield J.F."/>
        </authorList>
    </citation>
    <scope>NUCLEOTIDE SEQUENCE [LARGE SCALE GENOMIC DNA]</scope>
</reference>
<dbReference type="InterPro" id="IPR010406">
    <property type="entry name" value="DUF1003"/>
</dbReference>
<evidence type="ECO:0000313" key="2">
    <source>
        <dbReference type="EMBL" id="OGF58599.1"/>
    </source>
</evidence>
<dbReference type="EMBL" id="MFGW01000244">
    <property type="protein sequence ID" value="OGF58599.1"/>
    <property type="molecule type" value="Genomic_DNA"/>
</dbReference>
<sequence>MEKKRQKTVTCQIRQKQKIVSEVVPGYLLRESLVETIRKKYPEWSSEGFICNQDLNQIREGRIQDMLKEEMGELSNLESAVVKSLVEHELMSRDVNASFDRELTVGERLSDKVAEYGGSWRFIISFAGIFVVWIAINSGLLLSRSYDPYPFILLNLILSCLAAIQAPIIMMSQNRQESKDRLRSEYDYKINLKAELEIRNLHEKVDHLLTHQWQRMMEIQQMQIELMEEVVKRRS</sequence>
<organism evidence="2 3">
    <name type="scientific">Candidatus Fischerbacteria bacterium RBG_13_37_8</name>
    <dbReference type="NCBI Taxonomy" id="1817863"/>
    <lineage>
        <taxon>Bacteria</taxon>
        <taxon>Candidatus Fischeribacteriota</taxon>
    </lineage>
</organism>
<accession>A0A1F5V591</accession>
<keyword evidence="1" id="KW-1133">Transmembrane helix</keyword>
<feature type="transmembrane region" description="Helical" evidence="1">
    <location>
        <begin position="122"/>
        <end position="143"/>
    </location>
</feature>
<protein>
    <recommendedName>
        <fullName evidence="4">Cyclic nucleotide-binding protein</fullName>
    </recommendedName>
</protein>